<organism evidence="2 3">
    <name type="scientific">Tropilaelaps mercedesae</name>
    <dbReference type="NCBI Taxonomy" id="418985"/>
    <lineage>
        <taxon>Eukaryota</taxon>
        <taxon>Metazoa</taxon>
        <taxon>Ecdysozoa</taxon>
        <taxon>Arthropoda</taxon>
        <taxon>Chelicerata</taxon>
        <taxon>Arachnida</taxon>
        <taxon>Acari</taxon>
        <taxon>Parasitiformes</taxon>
        <taxon>Mesostigmata</taxon>
        <taxon>Gamasina</taxon>
        <taxon>Dermanyssoidea</taxon>
        <taxon>Laelapidae</taxon>
        <taxon>Tropilaelaps</taxon>
    </lineage>
</organism>
<dbReference type="EMBL" id="MNPL01000716">
    <property type="protein sequence ID" value="OQR79768.1"/>
    <property type="molecule type" value="Genomic_DNA"/>
</dbReference>
<reference evidence="2 3" key="1">
    <citation type="journal article" date="2017" name="Gigascience">
        <title>Draft genome of the honey bee ectoparasitic mite, Tropilaelaps mercedesae, is shaped by the parasitic life history.</title>
        <authorList>
            <person name="Dong X."/>
            <person name="Armstrong S.D."/>
            <person name="Xia D."/>
            <person name="Makepeace B.L."/>
            <person name="Darby A.C."/>
            <person name="Kadowaki T."/>
        </authorList>
    </citation>
    <scope>NUCLEOTIDE SEQUENCE [LARGE SCALE GENOMIC DNA]</scope>
    <source>
        <strain evidence="2">Wuxi-XJTLU</strain>
    </source>
</reference>
<keyword evidence="3" id="KW-1185">Reference proteome</keyword>
<evidence type="ECO:0000256" key="1">
    <source>
        <dbReference type="SAM" id="MobiDB-lite"/>
    </source>
</evidence>
<feature type="region of interest" description="Disordered" evidence="1">
    <location>
        <begin position="43"/>
        <end position="84"/>
    </location>
</feature>
<dbReference type="OrthoDB" id="10069766at2759"/>
<evidence type="ECO:0000313" key="2">
    <source>
        <dbReference type="EMBL" id="OQR79768.1"/>
    </source>
</evidence>
<name>A0A1V9Y2E5_9ACAR</name>
<feature type="compositionally biased region" description="Basic residues" evidence="1">
    <location>
        <begin position="43"/>
        <end position="58"/>
    </location>
</feature>
<feature type="region of interest" description="Disordered" evidence="1">
    <location>
        <begin position="1"/>
        <end position="22"/>
    </location>
</feature>
<dbReference type="InParanoid" id="A0A1V9Y2E5"/>
<dbReference type="STRING" id="418985.A0A1V9Y2E5"/>
<sequence>MLARKQSVKGGTEPILADYGPDESFNESADIDWVNKAIANRLRPPRSLRRSHSHPVHHAHSDALTYQQRADREQQFTRNPIRVE</sequence>
<dbReference type="Proteomes" id="UP000192247">
    <property type="component" value="Unassembled WGS sequence"/>
</dbReference>
<feature type="compositionally biased region" description="Basic and acidic residues" evidence="1">
    <location>
        <begin position="69"/>
        <end position="84"/>
    </location>
</feature>
<evidence type="ECO:0000313" key="3">
    <source>
        <dbReference type="Proteomes" id="UP000192247"/>
    </source>
</evidence>
<comment type="caution">
    <text evidence="2">The sequence shown here is derived from an EMBL/GenBank/DDBJ whole genome shotgun (WGS) entry which is preliminary data.</text>
</comment>
<protein>
    <submittedName>
        <fullName evidence="2">Sodium leak channel non-selective protein-like</fullName>
    </submittedName>
</protein>
<dbReference type="AlphaFoldDB" id="A0A1V9Y2E5"/>
<accession>A0A1V9Y2E5</accession>
<proteinExistence type="predicted"/>
<gene>
    <name evidence="2" type="ORF">BIW11_00110</name>
</gene>